<evidence type="ECO:0000256" key="1">
    <source>
        <dbReference type="SAM" id="Phobius"/>
    </source>
</evidence>
<name>A0A9Q4KQB4_9BACT</name>
<dbReference type="RefSeq" id="WP_269479950.1">
    <property type="nucleotide sequence ID" value="NZ_JAPXGH010000001.1"/>
</dbReference>
<reference evidence="2" key="1">
    <citation type="submission" date="2022-12" db="EMBL/GenBank/DDBJ databases">
        <title>Species Delineation and Comparative Genomics within the Campylobacter ureolyticus Complex.</title>
        <authorList>
            <person name="Maki J."/>
            <person name="Howard M."/>
            <person name="Connelly S."/>
            <person name="Hardy D.J."/>
            <person name="Cameron A."/>
        </authorList>
    </citation>
    <scope>NUCLEOTIDE SEQUENCE</scope>
    <source>
        <strain evidence="2">URMC_786</strain>
    </source>
</reference>
<feature type="transmembrane region" description="Helical" evidence="1">
    <location>
        <begin position="326"/>
        <end position="347"/>
    </location>
</feature>
<evidence type="ECO:0000313" key="3">
    <source>
        <dbReference type="Proteomes" id="UP001075461"/>
    </source>
</evidence>
<feature type="transmembrane region" description="Helical" evidence="1">
    <location>
        <begin position="267"/>
        <end position="289"/>
    </location>
</feature>
<feature type="transmembrane region" description="Helical" evidence="1">
    <location>
        <begin position="301"/>
        <end position="320"/>
    </location>
</feature>
<accession>A0A9Q4KQB4</accession>
<feature type="transmembrane region" description="Helical" evidence="1">
    <location>
        <begin position="174"/>
        <end position="201"/>
    </location>
</feature>
<feature type="transmembrane region" description="Helical" evidence="1">
    <location>
        <begin position="222"/>
        <end position="255"/>
    </location>
</feature>
<gene>
    <name evidence="2" type="ORF">O6B92_04375</name>
</gene>
<dbReference type="Proteomes" id="UP001075461">
    <property type="component" value="Unassembled WGS sequence"/>
</dbReference>
<dbReference type="AlphaFoldDB" id="A0A9Q4KQB4"/>
<organism evidence="2 3">
    <name type="scientific">Campylobacter ureolyticus</name>
    <dbReference type="NCBI Taxonomy" id="827"/>
    <lineage>
        <taxon>Bacteria</taxon>
        <taxon>Pseudomonadati</taxon>
        <taxon>Campylobacterota</taxon>
        <taxon>Epsilonproteobacteria</taxon>
        <taxon>Campylobacterales</taxon>
        <taxon>Campylobacteraceae</taxon>
        <taxon>Campylobacter</taxon>
    </lineage>
</organism>
<feature type="transmembrane region" description="Helical" evidence="1">
    <location>
        <begin position="141"/>
        <end position="162"/>
    </location>
</feature>
<comment type="caution">
    <text evidence="2">The sequence shown here is derived from an EMBL/GenBank/DDBJ whole genome shotgun (WGS) entry which is preliminary data.</text>
</comment>
<protein>
    <submittedName>
        <fullName evidence="2">Uncharacterized protein</fullName>
    </submittedName>
</protein>
<keyword evidence="1" id="KW-0472">Membrane</keyword>
<sequence length="503" mass="59204">MEFREFLYAKDKEIEECKELISCIQNSYENFGEIGSNSYILIQLISNKINILKNLQYFNYNTTLSNLEIIDNEIYMQIEILKKETKITSKDKNLENLQEDNKKDLVKEFNMEDFIKKHRDKKFNNFIISTLKQFLAIFKNIPLVILICFIVGLIPFAIYFFIELKDVPSMNGSDIFYFMIMSGVAGLIYLVLFLLFPFLYFGIVEVFSSDYKNYKNIRWYLILSNIVAVTLKLLGVFVIFIVIAIFVSLVIFIFYQNKNKISARKNIVFMVCILIFTSIMLFIAVLVDYYMLILAIDDNPISGICIVFYIILIIFIYIGIYKKDIFIFKLFAYIFIFFNLLFLLPILGRDLMSRLNFGNLNHKYIILDQNVKLPDEICNDIDDTYIKNIKKPKEMISYKDGNLTYRLENNTTKSLNISFKCLAFIDENNNTIKTYKNENISRDNKTDKKIFVVIPTYFTKDSDIIKLHNIKVLSALGNKWFIESKNGFRFKIDKSHIKTEILD</sequence>
<evidence type="ECO:0000313" key="2">
    <source>
        <dbReference type="EMBL" id="MCZ6161570.1"/>
    </source>
</evidence>
<keyword evidence="1" id="KW-1133">Transmembrane helix</keyword>
<proteinExistence type="predicted"/>
<dbReference type="EMBL" id="JAPXGP010000003">
    <property type="protein sequence ID" value="MCZ6161570.1"/>
    <property type="molecule type" value="Genomic_DNA"/>
</dbReference>
<keyword evidence="1" id="KW-0812">Transmembrane</keyword>